<dbReference type="AlphaFoldDB" id="A0A9D4NHQ1"/>
<reference evidence="1" key="2">
    <citation type="submission" date="2020-11" db="EMBL/GenBank/DDBJ databases">
        <authorList>
            <person name="McCartney M.A."/>
            <person name="Auch B."/>
            <person name="Kono T."/>
            <person name="Mallez S."/>
            <person name="Becker A."/>
            <person name="Gohl D.M."/>
            <person name="Silverstein K.A.T."/>
            <person name="Koren S."/>
            <person name="Bechman K.B."/>
            <person name="Herman A."/>
            <person name="Abrahante J.E."/>
            <person name="Garbe J."/>
        </authorList>
    </citation>
    <scope>NUCLEOTIDE SEQUENCE</scope>
    <source>
        <strain evidence="1">Duluth1</strain>
        <tissue evidence="1">Whole animal</tissue>
    </source>
</reference>
<accession>A0A9D4NHQ1</accession>
<gene>
    <name evidence="1" type="ORF">DPMN_017559</name>
</gene>
<proteinExistence type="predicted"/>
<evidence type="ECO:0000313" key="2">
    <source>
        <dbReference type="Proteomes" id="UP000828390"/>
    </source>
</evidence>
<sequence length="51" mass="5589">MGCTVVNSHRHGINLRECHFSSLVQALRTHASGVLEVCHMESLFPAGDNNI</sequence>
<dbReference type="Proteomes" id="UP000828390">
    <property type="component" value="Unassembled WGS sequence"/>
</dbReference>
<name>A0A9D4NHQ1_DREPO</name>
<protein>
    <submittedName>
        <fullName evidence="1">Uncharacterized protein</fullName>
    </submittedName>
</protein>
<organism evidence="1 2">
    <name type="scientific">Dreissena polymorpha</name>
    <name type="common">Zebra mussel</name>
    <name type="synonym">Mytilus polymorpha</name>
    <dbReference type="NCBI Taxonomy" id="45954"/>
    <lineage>
        <taxon>Eukaryota</taxon>
        <taxon>Metazoa</taxon>
        <taxon>Spiralia</taxon>
        <taxon>Lophotrochozoa</taxon>
        <taxon>Mollusca</taxon>
        <taxon>Bivalvia</taxon>
        <taxon>Autobranchia</taxon>
        <taxon>Heteroconchia</taxon>
        <taxon>Euheterodonta</taxon>
        <taxon>Imparidentia</taxon>
        <taxon>Neoheterodontei</taxon>
        <taxon>Myida</taxon>
        <taxon>Dreissenoidea</taxon>
        <taxon>Dreissenidae</taxon>
        <taxon>Dreissena</taxon>
    </lineage>
</organism>
<evidence type="ECO:0000313" key="1">
    <source>
        <dbReference type="EMBL" id="KAH3893412.1"/>
    </source>
</evidence>
<keyword evidence="2" id="KW-1185">Reference proteome</keyword>
<reference evidence="1" key="1">
    <citation type="journal article" date="2019" name="bioRxiv">
        <title>The Genome of the Zebra Mussel, Dreissena polymorpha: A Resource for Invasive Species Research.</title>
        <authorList>
            <person name="McCartney M.A."/>
            <person name="Auch B."/>
            <person name="Kono T."/>
            <person name="Mallez S."/>
            <person name="Zhang Y."/>
            <person name="Obille A."/>
            <person name="Becker A."/>
            <person name="Abrahante J.E."/>
            <person name="Garbe J."/>
            <person name="Badalamenti J.P."/>
            <person name="Herman A."/>
            <person name="Mangelson H."/>
            <person name="Liachko I."/>
            <person name="Sullivan S."/>
            <person name="Sone E.D."/>
            <person name="Koren S."/>
            <person name="Silverstein K.A.T."/>
            <person name="Beckman K.B."/>
            <person name="Gohl D.M."/>
        </authorList>
    </citation>
    <scope>NUCLEOTIDE SEQUENCE</scope>
    <source>
        <strain evidence="1">Duluth1</strain>
        <tissue evidence="1">Whole animal</tissue>
    </source>
</reference>
<comment type="caution">
    <text evidence="1">The sequence shown here is derived from an EMBL/GenBank/DDBJ whole genome shotgun (WGS) entry which is preliminary data.</text>
</comment>
<dbReference type="EMBL" id="JAIWYP010000001">
    <property type="protein sequence ID" value="KAH3893412.1"/>
    <property type="molecule type" value="Genomic_DNA"/>
</dbReference>